<feature type="domain" description="HTH tetR-type" evidence="5">
    <location>
        <begin position="18"/>
        <end position="78"/>
    </location>
</feature>
<gene>
    <name evidence="6" type="ORF">DJ018_00995</name>
</gene>
<dbReference type="SUPFAM" id="SSF48498">
    <property type="entry name" value="Tetracyclin repressor-like, C-terminal domain"/>
    <property type="match status" value="1"/>
</dbReference>
<dbReference type="PRINTS" id="PR00455">
    <property type="entry name" value="HTHTETR"/>
</dbReference>
<dbReference type="PANTHER" id="PTHR30055">
    <property type="entry name" value="HTH-TYPE TRANSCRIPTIONAL REGULATOR RUTR"/>
    <property type="match status" value="1"/>
</dbReference>
<dbReference type="EMBL" id="QFYR01000001">
    <property type="protein sequence ID" value="RAK56589.1"/>
    <property type="molecule type" value="Genomic_DNA"/>
</dbReference>
<dbReference type="Proteomes" id="UP000249725">
    <property type="component" value="Unassembled WGS sequence"/>
</dbReference>
<proteinExistence type="predicted"/>
<dbReference type="PANTHER" id="PTHR30055:SF220">
    <property type="entry name" value="TETR-FAMILY REGULATORY PROTEIN"/>
    <property type="match status" value="1"/>
</dbReference>
<comment type="caution">
    <text evidence="6">The sequence shown here is derived from an EMBL/GenBank/DDBJ whole genome shotgun (WGS) entry which is preliminary data.</text>
</comment>
<dbReference type="InterPro" id="IPR009057">
    <property type="entry name" value="Homeodomain-like_sf"/>
</dbReference>
<evidence type="ECO:0000256" key="4">
    <source>
        <dbReference type="PROSITE-ProRule" id="PRU00335"/>
    </source>
</evidence>
<evidence type="ECO:0000313" key="7">
    <source>
        <dbReference type="Proteomes" id="UP000249725"/>
    </source>
</evidence>
<feature type="DNA-binding region" description="H-T-H motif" evidence="4">
    <location>
        <begin position="41"/>
        <end position="60"/>
    </location>
</feature>
<name>A0A328APT3_9CAUL</name>
<evidence type="ECO:0000256" key="1">
    <source>
        <dbReference type="ARBA" id="ARBA00023015"/>
    </source>
</evidence>
<accession>A0A328APT3</accession>
<evidence type="ECO:0000256" key="2">
    <source>
        <dbReference type="ARBA" id="ARBA00023125"/>
    </source>
</evidence>
<dbReference type="Gene3D" id="1.10.357.10">
    <property type="entry name" value="Tetracycline Repressor, domain 2"/>
    <property type="match status" value="1"/>
</dbReference>
<dbReference type="OrthoDB" id="7056813at2"/>
<reference evidence="7" key="1">
    <citation type="submission" date="2018-05" db="EMBL/GenBank/DDBJ databases">
        <authorList>
            <person name="Li X."/>
        </authorList>
    </citation>
    <scope>NUCLEOTIDE SEQUENCE [LARGE SCALE GENOMIC DNA]</scope>
    <source>
        <strain evidence="7">YIM 73061</strain>
    </source>
</reference>
<dbReference type="AlphaFoldDB" id="A0A328APT3"/>
<dbReference type="GO" id="GO:0003700">
    <property type="term" value="F:DNA-binding transcription factor activity"/>
    <property type="evidence" value="ECO:0007669"/>
    <property type="project" value="TreeGrafter"/>
</dbReference>
<dbReference type="PROSITE" id="PS50977">
    <property type="entry name" value="HTH_TETR_2"/>
    <property type="match status" value="1"/>
</dbReference>
<keyword evidence="7" id="KW-1185">Reference proteome</keyword>
<dbReference type="InterPro" id="IPR050109">
    <property type="entry name" value="HTH-type_TetR-like_transc_reg"/>
</dbReference>
<evidence type="ECO:0000256" key="3">
    <source>
        <dbReference type="ARBA" id="ARBA00023163"/>
    </source>
</evidence>
<organism evidence="6 7">
    <name type="scientific">Phenylobacterium deserti</name>
    <dbReference type="NCBI Taxonomy" id="1914756"/>
    <lineage>
        <taxon>Bacteria</taxon>
        <taxon>Pseudomonadati</taxon>
        <taxon>Pseudomonadota</taxon>
        <taxon>Alphaproteobacteria</taxon>
        <taxon>Caulobacterales</taxon>
        <taxon>Caulobacteraceae</taxon>
        <taxon>Phenylobacterium</taxon>
    </lineage>
</organism>
<evidence type="ECO:0000313" key="6">
    <source>
        <dbReference type="EMBL" id="RAK56589.1"/>
    </source>
</evidence>
<dbReference type="Pfam" id="PF00440">
    <property type="entry name" value="TetR_N"/>
    <property type="match status" value="1"/>
</dbReference>
<dbReference type="InterPro" id="IPR025996">
    <property type="entry name" value="MT1864/Rv1816-like_C"/>
</dbReference>
<dbReference type="SUPFAM" id="SSF46689">
    <property type="entry name" value="Homeodomain-like"/>
    <property type="match status" value="1"/>
</dbReference>
<dbReference type="GO" id="GO:0000976">
    <property type="term" value="F:transcription cis-regulatory region binding"/>
    <property type="evidence" value="ECO:0007669"/>
    <property type="project" value="TreeGrafter"/>
</dbReference>
<dbReference type="InterPro" id="IPR001647">
    <property type="entry name" value="HTH_TetR"/>
</dbReference>
<dbReference type="InterPro" id="IPR036271">
    <property type="entry name" value="Tet_transcr_reg_TetR-rel_C_sf"/>
</dbReference>
<dbReference type="RefSeq" id="WP_111512940.1">
    <property type="nucleotide sequence ID" value="NZ_QFYR01000001.1"/>
</dbReference>
<evidence type="ECO:0000259" key="5">
    <source>
        <dbReference type="PROSITE" id="PS50977"/>
    </source>
</evidence>
<keyword evidence="3" id="KW-0804">Transcription</keyword>
<keyword evidence="1" id="KW-0805">Transcription regulation</keyword>
<protein>
    <submittedName>
        <fullName evidence="6">TetR family transcriptional regulator</fullName>
    </submittedName>
</protein>
<dbReference type="Pfam" id="PF13305">
    <property type="entry name" value="TetR_C_33"/>
    <property type="match status" value="1"/>
</dbReference>
<sequence length="212" mass="23224">MPSMSASKPADGKPYHHGDLRRALVDAARRLLEAEGPAALSLRAVAREAGVSPAAPYHHFKDKSELLDAVAHDGWIMLDRAMTTAKAQAQGHQRLSALGIAYVCFAREHPALYRIMYDAARNKEALPHVTEEDEESAYCKVRQTLVELGADPKATVDLELATVAAWCAAHGLAEMAGFKQFEHLIEALGGETAFFRAVFSHMGLFPRPRHEV</sequence>
<keyword evidence="2 4" id="KW-0238">DNA-binding</keyword>